<comment type="caution">
    <text evidence="8">Lacks conserved residue(s) required for the propagation of feature annotation.</text>
</comment>
<evidence type="ECO:0000256" key="5">
    <source>
        <dbReference type="ARBA" id="ARBA00022692"/>
    </source>
</evidence>
<dbReference type="Pfam" id="PF04535">
    <property type="entry name" value="CASP_dom"/>
    <property type="match status" value="1"/>
</dbReference>
<comment type="subunit">
    <text evidence="3 8">Homodimer and heterodimers.</text>
</comment>
<name>A0A0C9QUE2_9CONI</name>
<dbReference type="InterPro" id="IPR006702">
    <property type="entry name" value="CASP_dom"/>
</dbReference>
<keyword evidence="6 8" id="KW-1133">Transmembrane helix</keyword>
<feature type="transmembrane region" description="Helical" evidence="8">
    <location>
        <begin position="47"/>
        <end position="75"/>
    </location>
</feature>
<evidence type="ECO:0000256" key="2">
    <source>
        <dbReference type="ARBA" id="ARBA00007651"/>
    </source>
</evidence>
<dbReference type="EMBL" id="GCHU01008936">
    <property type="protein sequence ID" value="JAG88290.1"/>
    <property type="molecule type" value="Transcribed_RNA"/>
</dbReference>
<keyword evidence="4 8" id="KW-1003">Cell membrane</keyword>
<evidence type="ECO:0000256" key="7">
    <source>
        <dbReference type="ARBA" id="ARBA00023136"/>
    </source>
</evidence>
<evidence type="ECO:0000256" key="8">
    <source>
        <dbReference type="RuleBase" id="RU361233"/>
    </source>
</evidence>
<evidence type="ECO:0000313" key="10">
    <source>
        <dbReference type="EMBL" id="JAG88290.1"/>
    </source>
</evidence>
<keyword evidence="7 8" id="KW-0472">Membrane</keyword>
<sequence length="165" mass="17933">MQAKRMELVLRAAPLTLCIAAMAIMLQNKQTNEYGALHYSNIAVFKYLVYANGICAAYSLVSAMDSAFFAGAHGLSRAWVLFVLDQVLTYVILTAVAAGVEILFLAYQGDEKAAWSEVCESYDTFCYSARASVSVSAAAVVCFVLLSLGSAHSLFSKYDKPITRK</sequence>
<proteinExistence type="inferred from homology"/>
<reference evidence="10" key="1">
    <citation type="submission" date="2015-02" db="EMBL/GenBank/DDBJ databases">
        <title>A transcriptome of Wollemia nobilis - a relic of Gondwana.</title>
        <authorList>
            <person name="Chia J.Y."/>
            <person name="Leong Y.S."/>
            <person name="Abdul Karim S."/>
            <person name="Wan Azmi N."/>
            <person name="Hercus R."/>
            <person name="Croft L."/>
        </authorList>
    </citation>
    <scope>NUCLEOTIDE SEQUENCE</scope>
    <source>
        <strain evidence="10">MaeBrown</strain>
        <tissue evidence="10">Leaf</tissue>
    </source>
</reference>
<feature type="transmembrane region" description="Helical" evidence="8">
    <location>
        <begin position="127"/>
        <end position="155"/>
    </location>
</feature>
<accession>A0A0C9QUE2</accession>
<evidence type="ECO:0000256" key="4">
    <source>
        <dbReference type="ARBA" id="ARBA00022475"/>
    </source>
</evidence>
<evidence type="ECO:0000259" key="9">
    <source>
        <dbReference type="Pfam" id="PF04535"/>
    </source>
</evidence>
<protein>
    <recommendedName>
        <fullName evidence="8">CASP-like protein</fullName>
    </recommendedName>
</protein>
<evidence type="ECO:0000256" key="3">
    <source>
        <dbReference type="ARBA" id="ARBA00011489"/>
    </source>
</evidence>
<comment type="subcellular location">
    <subcellularLocation>
        <location evidence="1 8">Cell membrane</location>
        <topology evidence="1 8">Multi-pass membrane protein</topology>
    </subcellularLocation>
</comment>
<dbReference type="GO" id="GO:0005886">
    <property type="term" value="C:plasma membrane"/>
    <property type="evidence" value="ECO:0007669"/>
    <property type="project" value="UniProtKB-SubCell"/>
</dbReference>
<dbReference type="InterPro" id="IPR006459">
    <property type="entry name" value="CASP/CASPL"/>
</dbReference>
<evidence type="ECO:0000256" key="6">
    <source>
        <dbReference type="ARBA" id="ARBA00022989"/>
    </source>
</evidence>
<feature type="domain" description="Casparian strip membrane protein" evidence="9">
    <location>
        <begin position="3"/>
        <end position="142"/>
    </location>
</feature>
<organism evidence="10">
    <name type="scientific">Wollemia nobilis</name>
    <dbReference type="NCBI Taxonomy" id="56998"/>
    <lineage>
        <taxon>Eukaryota</taxon>
        <taxon>Viridiplantae</taxon>
        <taxon>Streptophyta</taxon>
        <taxon>Embryophyta</taxon>
        <taxon>Tracheophyta</taxon>
        <taxon>Spermatophyta</taxon>
        <taxon>Pinopsida</taxon>
        <taxon>Pinidae</taxon>
        <taxon>Conifers II</taxon>
        <taxon>Araucariales</taxon>
        <taxon>Araucariaceae</taxon>
        <taxon>Wollemia</taxon>
    </lineage>
</organism>
<dbReference type="PANTHER" id="PTHR33573">
    <property type="entry name" value="CASP-LIKE PROTEIN 4A4"/>
    <property type="match status" value="1"/>
</dbReference>
<keyword evidence="5 8" id="KW-0812">Transmembrane</keyword>
<dbReference type="AlphaFoldDB" id="A0A0C9QUE2"/>
<evidence type="ECO:0000256" key="1">
    <source>
        <dbReference type="ARBA" id="ARBA00004651"/>
    </source>
</evidence>
<dbReference type="PANTHER" id="PTHR33573:SF46">
    <property type="entry name" value="CASP-LIKE PROTEIN 2A1"/>
    <property type="match status" value="1"/>
</dbReference>
<feature type="transmembrane region" description="Helical" evidence="8">
    <location>
        <begin position="87"/>
        <end position="107"/>
    </location>
</feature>
<dbReference type="NCBIfam" id="TIGR01569">
    <property type="entry name" value="A_tha_TIGR01569"/>
    <property type="match status" value="1"/>
</dbReference>
<comment type="similarity">
    <text evidence="2 8">Belongs to the Casparian strip membrane proteins (CASP) family.</text>
</comment>